<sequence>MSIIETLAVIILVFSHSQWGALASLCNGTIMTDGQRNVALLRTSAGRFDLETGFLPDNANKFYATAKNLYDVVWSCELEAIADKFVQSCPTTANANLSEKHAINFKAFPYNSAIPSSPLSNAINEWREQSALTSATNMYRPEIKEFSNIINEATLAIGCSEQKCGGGIVASAACAFQQPALRDGQAMYEIGSPCASDADCTLHTPATCNLDDRLCVLDITTTPIPTTLAPTSSQSSTSEPILSTTATVHSPTTTTTGNAHVNPEINQICPGNGKMNDRIRMKAIDMHNYRRSQLAKGDVAKFNGNKLPRAANMIKLRYDCELEKAAFAHAATCSNSNSDQGLSSDIKRNIQMVLQSTATYRVDAISEAIKAWWKQIRVQTQAIGMAVTFKIHHVDLPIRFFTMMAWATTSRLGCGVASCSGGFFVVCHYQPGGNVVNTQVYAPGDPCSNCPTGTYCVSPLCSAV</sequence>
<feature type="domain" description="SCP" evidence="2">
    <location>
        <begin position="278"/>
        <end position="437"/>
    </location>
</feature>
<dbReference type="SUPFAM" id="SSF55797">
    <property type="entry name" value="PR-1-like"/>
    <property type="match status" value="2"/>
</dbReference>
<organism evidence="3">
    <name type="scientific">Heligmosomoides polygyrus bakeri</name>
    <name type="common">Parasitic nematode worm</name>
    <name type="synonym">Heligmosomoides bakeri</name>
    <dbReference type="NCBI Taxonomy" id="375939"/>
    <lineage>
        <taxon>Eukaryota</taxon>
        <taxon>Metazoa</taxon>
        <taxon>Ecdysozoa</taxon>
        <taxon>Nematoda</taxon>
        <taxon>Chromadorea</taxon>
        <taxon>Rhabditida</taxon>
        <taxon>Rhabditina</taxon>
        <taxon>Rhabditomorpha</taxon>
        <taxon>Strongyloidea</taxon>
        <taxon>Heligmosomidae</taxon>
        <taxon>Heligmosomoides</taxon>
    </lineage>
</organism>
<dbReference type="Pfam" id="PF00188">
    <property type="entry name" value="CAP"/>
    <property type="match status" value="2"/>
</dbReference>
<dbReference type="SMART" id="SM00198">
    <property type="entry name" value="SCP"/>
    <property type="match status" value="1"/>
</dbReference>
<reference evidence="3" key="1">
    <citation type="submission" date="2011-05" db="EMBL/GenBank/DDBJ databases">
        <title>Heligmosomoides polygyrus as a model for gastrointestinal nematode infections : Proteomic analysis reveals dominance of venom allergen homologues among adult excretory-secretory (HES) products.</title>
        <authorList>
            <person name="Hewitson J.P."/>
            <person name="Harcus Y."/>
            <person name="Maizels R.M."/>
        </authorList>
    </citation>
    <scope>NUCLEOTIDE SEQUENCE</scope>
</reference>
<dbReference type="EMBL" id="JF914923">
    <property type="protein sequence ID" value="AEP82932.1"/>
    <property type="molecule type" value="Genomic_DNA"/>
</dbReference>
<dbReference type="AlphaFoldDB" id="G4XWY4"/>
<accession>G4XWY4</accession>
<dbReference type="PRINTS" id="PR00837">
    <property type="entry name" value="V5TPXLIKE"/>
</dbReference>
<dbReference type="PANTHER" id="PTHR10334">
    <property type="entry name" value="CYSTEINE-RICH SECRETORY PROTEIN-RELATED"/>
    <property type="match status" value="1"/>
</dbReference>
<protein>
    <submittedName>
        <fullName evidence="3">Venom allergen/ancylostoma secreted protein-like 16</fullName>
    </submittedName>
</protein>
<proteinExistence type="predicted"/>
<dbReference type="InterPro" id="IPR018244">
    <property type="entry name" value="Allrgn_V5/Tpx1_CS"/>
</dbReference>
<evidence type="ECO:0000256" key="1">
    <source>
        <dbReference type="SAM" id="SignalP"/>
    </source>
</evidence>
<dbReference type="Gene3D" id="3.40.33.10">
    <property type="entry name" value="CAP"/>
    <property type="match status" value="2"/>
</dbReference>
<feature type="chain" id="PRO_5003471001" evidence="1">
    <location>
        <begin position="24"/>
        <end position="464"/>
    </location>
</feature>
<keyword evidence="1" id="KW-0732">Signal</keyword>
<dbReference type="CDD" id="cd05380">
    <property type="entry name" value="CAP_euk"/>
    <property type="match status" value="1"/>
</dbReference>
<dbReference type="InterPro" id="IPR035940">
    <property type="entry name" value="CAP_sf"/>
</dbReference>
<dbReference type="InterPro" id="IPR014044">
    <property type="entry name" value="CAP_dom"/>
</dbReference>
<name>G4XWY4_HELBE</name>
<dbReference type="InterPro" id="IPR001283">
    <property type="entry name" value="CRISP-related"/>
</dbReference>
<dbReference type="PROSITE" id="PS01010">
    <property type="entry name" value="CRISP_2"/>
    <property type="match status" value="1"/>
</dbReference>
<evidence type="ECO:0000313" key="3">
    <source>
        <dbReference type="EMBL" id="AEP82932.1"/>
    </source>
</evidence>
<feature type="signal peptide" evidence="1">
    <location>
        <begin position="1"/>
        <end position="23"/>
    </location>
</feature>
<evidence type="ECO:0000259" key="2">
    <source>
        <dbReference type="SMART" id="SM00198"/>
    </source>
</evidence>
<dbReference type="GO" id="GO:0005576">
    <property type="term" value="C:extracellular region"/>
    <property type="evidence" value="ECO:0007669"/>
    <property type="project" value="InterPro"/>
</dbReference>